<keyword evidence="4 6" id="KW-0328">Glycosyltransferase</keyword>
<dbReference type="PANTHER" id="PTHR11608:SF0">
    <property type="entry name" value="BIFUNCTIONAL PROTEIN PYRR"/>
    <property type="match status" value="1"/>
</dbReference>
<dbReference type="InterPro" id="IPR000836">
    <property type="entry name" value="PRTase_dom"/>
</dbReference>
<evidence type="ECO:0000256" key="4">
    <source>
        <dbReference type="HAMAP-Rule" id="MF_01219"/>
    </source>
</evidence>
<dbReference type="Gene3D" id="3.40.50.2020">
    <property type="match status" value="1"/>
</dbReference>
<protein>
    <recommendedName>
        <fullName evidence="4">Bifunctional protein PyrR</fullName>
    </recommendedName>
    <domain>
        <recommendedName>
            <fullName evidence="4">Pyrimidine operon regulatory protein</fullName>
        </recommendedName>
    </domain>
    <domain>
        <recommendedName>
            <fullName evidence="4">Uracil phosphoribosyltransferase</fullName>
            <shortName evidence="4">UPRTase</shortName>
            <ecNumber evidence="4">2.4.2.9</ecNumber>
        </recommendedName>
    </domain>
</protein>
<dbReference type="HOGENOM" id="CLU_094234_2_1_11"/>
<feature type="domain" description="Phosphoribosyltransferase" evidence="5">
    <location>
        <begin position="40"/>
        <end position="178"/>
    </location>
</feature>
<gene>
    <name evidence="4 6" type="primary">pyrR</name>
    <name evidence="6" type="ORF">COLSTE_01842</name>
</gene>
<comment type="function">
    <text evidence="4">Regulates the transcription of the pyrimidine nucleotide (pyr) operon in response to exogenous pyrimidines.</text>
</comment>
<dbReference type="AlphaFoldDB" id="B6GCL9"/>
<dbReference type="STRING" id="445975.COLSTE_01842"/>
<reference evidence="6 7" key="1">
    <citation type="submission" date="2008-10" db="EMBL/GenBank/DDBJ databases">
        <title>Draft genome sequence of Collinsella stercoris (DSM 13279).</title>
        <authorList>
            <person name="Sudarsanam P."/>
            <person name="Ley R."/>
            <person name="Guruge J."/>
            <person name="Turnbaugh P.J."/>
            <person name="Mahowald M."/>
            <person name="Liep D."/>
            <person name="Gordon J."/>
        </authorList>
    </citation>
    <scope>NUCLEOTIDE SEQUENCE [LARGE SCALE GENOMIC DNA]</scope>
    <source>
        <strain evidence="6 7">DSM 13279</strain>
    </source>
</reference>
<comment type="catalytic activity">
    <reaction evidence="4">
        <text>UMP + diphosphate = 5-phospho-alpha-D-ribose 1-diphosphate + uracil</text>
        <dbReference type="Rhea" id="RHEA:13017"/>
        <dbReference type="ChEBI" id="CHEBI:17568"/>
        <dbReference type="ChEBI" id="CHEBI:33019"/>
        <dbReference type="ChEBI" id="CHEBI:57865"/>
        <dbReference type="ChEBI" id="CHEBI:58017"/>
        <dbReference type="EC" id="2.4.2.9"/>
    </reaction>
</comment>
<dbReference type="Proteomes" id="UP000003560">
    <property type="component" value="Unassembled WGS sequence"/>
</dbReference>
<evidence type="ECO:0000256" key="1">
    <source>
        <dbReference type="ARBA" id="ARBA00005565"/>
    </source>
</evidence>
<name>B6GCL9_9ACTN</name>
<proteinExistence type="inferred from homology"/>
<evidence type="ECO:0000256" key="3">
    <source>
        <dbReference type="ARBA" id="ARBA00023163"/>
    </source>
</evidence>
<dbReference type="GO" id="GO:0004845">
    <property type="term" value="F:uracil phosphoribosyltransferase activity"/>
    <property type="evidence" value="ECO:0007669"/>
    <property type="project" value="UniProtKB-UniRule"/>
</dbReference>
<keyword evidence="3 4" id="KW-0804">Transcription</keyword>
<comment type="caution">
    <text evidence="6">The sequence shown here is derived from an EMBL/GenBank/DDBJ whole genome shotgun (WGS) entry which is preliminary data.</text>
</comment>
<feature type="short sequence motif" description="PRPP-binding" evidence="4">
    <location>
        <begin position="127"/>
        <end position="139"/>
    </location>
</feature>
<dbReference type="PANTHER" id="PTHR11608">
    <property type="entry name" value="BIFUNCTIONAL PROTEIN PYRR"/>
    <property type="match status" value="1"/>
</dbReference>
<dbReference type="NCBIfam" id="NF003548">
    <property type="entry name" value="PRK05205.1-4"/>
    <property type="match status" value="1"/>
</dbReference>
<dbReference type="EMBL" id="ABXJ01000107">
    <property type="protein sequence ID" value="EEA89969.1"/>
    <property type="molecule type" value="Genomic_DNA"/>
</dbReference>
<dbReference type="SUPFAM" id="SSF53271">
    <property type="entry name" value="PRTase-like"/>
    <property type="match status" value="1"/>
</dbReference>
<accession>B6GCL9</accession>
<sequence length="220" mass="24421">MLARQAVGHYFFDLQRLRVKSVRKEFESMSSPKAVIMDDTAINRAITRIAHEIVEKNEGVENLALVGIVTRGDLLAKKLVDEIERIEGVRVDLGSLDISFYRDDYLTNFAPAVHATNIPFNLDGKRVVLVDDILYTGRTIRAALDAIMDLGRPNRVELAVLVDRGHRELPICPDFVGKNVPSSREENVRLYLEEVDGRSTVEIFDVAPGGHVGSAPLGGE</sequence>
<dbReference type="NCBIfam" id="NF003549">
    <property type="entry name" value="PRK05205.1-5"/>
    <property type="match status" value="1"/>
</dbReference>
<dbReference type="NCBIfam" id="NF003545">
    <property type="entry name" value="PRK05205.1-1"/>
    <property type="match status" value="1"/>
</dbReference>
<evidence type="ECO:0000256" key="2">
    <source>
        <dbReference type="ARBA" id="ARBA00023015"/>
    </source>
</evidence>
<dbReference type="EC" id="2.4.2.9" evidence="4"/>
<dbReference type="HAMAP" id="MF_01219">
    <property type="entry name" value="PyrR"/>
    <property type="match status" value="1"/>
</dbReference>
<evidence type="ECO:0000313" key="6">
    <source>
        <dbReference type="EMBL" id="EEA89969.1"/>
    </source>
</evidence>
<dbReference type="eggNOG" id="COG2065">
    <property type="taxonomic scope" value="Bacteria"/>
</dbReference>
<keyword evidence="7" id="KW-1185">Reference proteome</keyword>
<comment type="function">
    <text evidence="4">Also displays a weak uracil phosphoribosyltransferase activity which is not physiologically significant.</text>
</comment>
<dbReference type="InterPro" id="IPR050137">
    <property type="entry name" value="PyrR_bifunctional"/>
</dbReference>
<dbReference type="GO" id="GO:0006355">
    <property type="term" value="P:regulation of DNA-templated transcription"/>
    <property type="evidence" value="ECO:0007669"/>
    <property type="project" value="UniProtKB-UniRule"/>
</dbReference>
<dbReference type="FunFam" id="3.40.50.2020:FF:000020">
    <property type="entry name" value="Bifunctional protein PyrR"/>
    <property type="match status" value="1"/>
</dbReference>
<evidence type="ECO:0000259" key="5">
    <source>
        <dbReference type="Pfam" id="PF00156"/>
    </source>
</evidence>
<keyword evidence="2 4" id="KW-0805">Transcription regulation</keyword>
<dbReference type="Pfam" id="PF00156">
    <property type="entry name" value="Pribosyltran"/>
    <property type="match status" value="1"/>
</dbReference>
<dbReference type="CDD" id="cd06223">
    <property type="entry name" value="PRTases_typeI"/>
    <property type="match status" value="1"/>
</dbReference>
<evidence type="ECO:0000313" key="7">
    <source>
        <dbReference type="Proteomes" id="UP000003560"/>
    </source>
</evidence>
<comment type="similarity">
    <text evidence="1 4">Belongs to the purine/pyrimidine phosphoribosyltransferase family. PyrR subfamily.</text>
</comment>
<reference evidence="6 7" key="2">
    <citation type="submission" date="2008-10" db="EMBL/GenBank/DDBJ databases">
        <authorList>
            <person name="Fulton L."/>
            <person name="Clifton S."/>
            <person name="Fulton B."/>
            <person name="Xu J."/>
            <person name="Minx P."/>
            <person name="Pepin K.H."/>
            <person name="Johnson M."/>
            <person name="Thiruvilangam P."/>
            <person name="Bhonagiri V."/>
            <person name="Nash W.E."/>
            <person name="Mardis E.R."/>
            <person name="Wilson R.K."/>
        </authorList>
    </citation>
    <scope>NUCLEOTIDE SEQUENCE [LARGE SCALE GENOMIC DNA]</scope>
    <source>
        <strain evidence="6 7">DSM 13279</strain>
    </source>
</reference>
<dbReference type="InterPro" id="IPR029057">
    <property type="entry name" value="PRTase-like"/>
</dbReference>
<keyword evidence="4 6" id="KW-0808">Transferase</keyword>
<organism evidence="6 7">
    <name type="scientific">Collinsella stercoris DSM 13279</name>
    <dbReference type="NCBI Taxonomy" id="445975"/>
    <lineage>
        <taxon>Bacteria</taxon>
        <taxon>Bacillati</taxon>
        <taxon>Actinomycetota</taxon>
        <taxon>Coriobacteriia</taxon>
        <taxon>Coriobacteriales</taxon>
        <taxon>Coriobacteriaceae</taxon>
        <taxon>Collinsella</taxon>
    </lineage>
</organism>
<dbReference type="InterPro" id="IPR023050">
    <property type="entry name" value="PyrR"/>
</dbReference>